<proteinExistence type="predicted"/>
<feature type="region of interest" description="Disordered" evidence="1">
    <location>
        <begin position="775"/>
        <end position="796"/>
    </location>
</feature>
<dbReference type="AlphaFoldDB" id="A0A8S3S456"/>
<feature type="domain" description="Transposable element P transposase-like RNase H" evidence="2">
    <location>
        <begin position="363"/>
        <end position="507"/>
    </location>
</feature>
<comment type="caution">
    <text evidence="3">The sequence shown here is derived from an EMBL/GenBank/DDBJ whole genome shotgun (WGS) entry which is preliminary data.</text>
</comment>
<sequence>MTNINEMSNKSNLFNWIIDNIEEGAIDESIDLIDIKEKTAAEGTSVGNLIKQIYKNVKVKNARSKSNWCKMTKRYFGIKWKINTPVVLDISTFGTHIPIDFVLLSKTLSCITIGHFNKTIINGLKVLTEAQLKLDQTWTLMVMGKKIDPVSLGVDKTFNLPSCFEIIRQLRYCNGVEEVDESMQNKDFLKEHVSKLFDENSEQIRYRSKLCQKVLPFKKSHKASASCVHCKCLEKAVIVKNFQLEETTKKPLNENLNSTNATCIRSNTDQDVILSTEDNNDMSEILTKIFPECSDKMKLFLMSQKMAIERNPHGRRWNRDIVRLCLTLWCRSPKGYTELRNSQFVILPSEKLLQRFKNTVNQEAGINNDMLHWMANEAKLKNIPPEGYEGGLIIDEMSIQQDLQLKKINGKIELIGFTELSPESVVFDKLKSNKNERILASHALQLVFLGSTGFRFPFAHFPASTASGHELYLLVWQSVNRLMNFGFKIMFVSTDGAQTNRDLFKLLMPEFSSAKPVTCSFNNIYSNDKISFIMDVSHVIKKIRNNILKSGSESQCKRHMKFEGNFIEWNHFKRAYSWDISTHPFPVHHKLSQDHFYLTSEAKMRNHLAEDVLNADMYHLMKLYQQTLGESGSMLNATVKLLSNTSVLIANFRDNRAITDLSDDRLRQNHDVMDFFIKWEKSIQLDTTVKQKEMCMISHQTRQDIVSCILGFEEYCQYRLKNNNASVIPSRLNSDVIENVFCQQRTLHSGANTNPTYLGYCHAMNSVILGQTTVSRKSNTGGDTAQPPTQQNQVKV</sequence>
<keyword evidence="4" id="KW-1185">Reference proteome</keyword>
<gene>
    <name evidence="3" type="ORF">MEDL_25652</name>
</gene>
<dbReference type="Proteomes" id="UP000683360">
    <property type="component" value="Unassembled WGS sequence"/>
</dbReference>
<evidence type="ECO:0000313" key="3">
    <source>
        <dbReference type="EMBL" id="CAG2211625.1"/>
    </source>
</evidence>
<evidence type="ECO:0000259" key="2">
    <source>
        <dbReference type="Pfam" id="PF21787"/>
    </source>
</evidence>
<dbReference type="InterPro" id="IPR048365">
    <property type="entry name" value="TNP-like_RNaseH_N"/>
</dbReference>
<protein>
    <recommendedName>
        <fullName evidence="2">Transposable element P transposase-like RNase H domain-containing protein</fullName>
    </recommendedName>
</protein>
<dbReference type="EMBL" id="CAJPWZ010001266">
    <property type="protein sequence ID" value="CAG2211625.1"/>
    <property type="molecule type" value="Genomic_DNA"/>
</dbReference>
<reference evidence="3" key="1">
    <citation type="submission" date="2021-03" db="EMBL/GenBank/DDBJ databases">
        <authorList>
            <person name="Bekaert M."/>
        </authorList>
    </citation>
    <scope>NUCLEOTIDE SEQUENCE</scope>
</reference>
<dbReference type="Pfam" id="PF21787">
    <property type="entry name" value="TNP-like_RNaseH_N"/>
    <property type="match status" value="1"/>
</dbReference>
<organism evidence="3 4">
    <name type="scientific">Mytilus edulis</name>
    <name type="common">Blue mussel</name>
    <dbReference type="NCBI Taxonomy" id="6550"/>
    <lineage>
        <taxon>Eukaryota</taxon>
        <taxon>Metazoa</taxon>
        <taxon>Spiralia</taxon>
        <taxon>Lophotrochozoa</taxon>
        <taxon>Mollusca</taxon>
        <taxon>Bivalvia</taxon>
        <taxon>Autobranchia</taxon>
        <taxon>Pteriomorphia</taxon>
        <taxon>Mytilida</taxon>
        <taxon>Mytiloidea</taxon>
        <taxon>Mytilidae</taxon>
        <taxon>Mytilinae</taxon>
        <taxon>Mytilus</taxon>
    </lineage>
</organism>
<dbReference type="OrthoDB" id="6129029at2759"/>
<accession>A0A8S3S456</accession>
<evidence type="ECO:0000256" key="1">
    <source>
        <dbReference type="SAM" id="MobiDB-lite"/>
    </source>
</evidence>
<evidence type="ECO:0000313" key="4">
    <source>
        <dbReference type="Proteomes" id="UP000683360"/>
    </source>
</evidence>
<name>A0A8S3S456_MYTED</name>